<reference evidence="1 2" key="1">
    <citation type="submission" date="2022-01" db="EMBL/GenBank/DDBJ databases">
        <authorList>
            <person name="Stokar-Avihail A."/>
        </authorList>
    </citation>
    <scope>NUCLEOTIDE SEQUENCE [LARGE SCALE GENOMIC DNA]</scope>
</reference>
<dbReference type="Proteomes" id="UP000831021">
    <property type="component" value="Segment"/>
</dbReference>
<organism evidence="1 2">
    <name type="scientific">Bacillus phage FADO</name>
    <dbReference type="NCBI Taxonomy" id="2917160"/>
    <lineage>
        <taxon>Viruses</taxon>
        <taxon>Duplodnaviria</taxon>
        <taxon>Heunggongvirae</taxon>
        <taxon>Uroviricota</taxon>
        <taxon>Caudoviricetes</taxon>
        <taxon>Heleneionescovirinae</taxon>
        <taxon>Zhangjivirus</taxon>
        <taxon>Zhangjivirus fado</taxon>
    </lineage>
</organism>
<dbReference type="EMBL" id="OM236516">
    <property type="protein sequence ID" value="UNY48782.1"/>
    <property type="molecule type" value="Genomic_DNA"/>
</dbReference>
<name>A0AAE9GDT7_9CAUD</name>
<protein>
    <submittedName>
        <fullName evidence="1">Uncharacterized protein</fullName>
    </submittedName>
</protein>
<keyword evidence="2" id="KW-1185">Reference proteome</keyword>
<accession>A0AAE9GDT7</accession>
<sequence>MAELKCKQCEKELSFKEFLKGDYKKVLDVDMQKVGLFCREHGEEVESKLKDKRFVEEYKGSKIYCKDGNFIPYWGCHYFFKSIEDVKERIDSSHIAIVNTRWLGLNR</sequence>
<gene>
    <name evidence="1" type="ORF">fado_67</name>
</gene>
<proteinExistence type="predicted"/>
<evidence type="ECO:0000313" key="1">
    <source>
        <dbReference type="EMBL" id="UNY48782.1"/>
    </source>
</evidence>
<evidence type="ECO:0000313" key="2">
    <source>
        <dbReference type="Proteomes" id="UP000831021"/>
    </source>
</evidence>